<dbReference type="Proteomes" id="UP000566819">
    <property type="component" value="Unassembled WGS sequence"/>
</dbReference>
<evidence type="ECO:0000313" key="2">
    <source>
        <dbReference type="EMBL" id="KAF4633099.1"/>
    </source>
</evidence>
<feature type="compositionally biased region" description="Basic and acidic residues" evidence="1">
    <location>
        <begin position="125"/>
        <end position="139"/>
    </location>
</feature>
<feature type="region of interest" description="Disordered" evidence="1">
    <location>
        <begin position="1"/>
        <end position="297"/>
    </location>
</feature>
<feature type="compositionally biased region" description="Polar residues" evidence="1">
    <location>
        <begin position="110"/>
        <end position="119"/>
    </location>
</feature>
<name>A0A8H4RQH2_9HELO</name>
<keyword evidence="3" id="KW-1185">Reference proteome</keyword>
<feature type="region of interest" description="Disordered" evidence="1">
    <location>
        <begin position="327"/>
        <end position="353"/>
    </location>
</feature>
<dbReference type="AlphaFoldDB" id="A0A8H4RQH2"/>
<feature type="compositionally biased region" description="Basic and acidic residues" evidence="1">
    <location>
        <begin position="63"/>
        <end position="86"/>
    </location>
</feature>
<proteinExistence type="predicted"/>
<accession>A0A8H4RQH2</accession>
<feature type="compositionally biased region" description="Pro residues" evidence="1">
    <location>
        <begin position="97"/>
        <end position="106"/>
    </location>
</feature>
<comment type="caution">
    <text evidence="2">The sequence shown here is derived from an EMBL/GenBank/DDBJ whole genome shotgun (WGS) entry which is preliminary data.</text>
</comment>
<protein>
    <submittedName>
        <fullName evidence="2">Uncharacterized protein</fullName>
    </submittedName>
</protein>
<dbReference type="OrthoDB" id="10250354at2759"/>
<dbReference type="EMBL" id="JAAMPI010000289">
    <property type="protein sequence ID" value="KAF4633099.1"/>
    <property type="molecule type" value="Genomic_DNA"/>
</dbReference>
<reference evidence="2 3" key="1">
    <citation type="submission" date="2020-03" db="EMBL/GenBank/DDBJ databases">
        <title>Draft Genome Sequence of Cudoniella acicularis.</title>
        <authorList>
            <person name="Buettner E."/>
            <person name="Kellner H."/>
        </authorList>
    </citation>
    <scope>NUCLEOTIDE SEQUENCE [LARGE SCALE GENOMIC DNA]</scope>
    <source>
        <strain evidence="2 3">DSM 108380</strain>
    </source>
</reference>
<feature type="compositionally biased region" description="Basic and acidic residues" evidence="1">
    <location>
        <begin position="217"/>
        <end position="234"/>
    </location>
</feature>
<sequence length="353" mass="39838">MDFAGQYMQAARRKVAVPEVEDFRPSPPRRAETFAAPSPGVNVRHVTPFSDEETPRRSSASSARKESRKSVDTPSRRDKSSKDRRSPPAQVRDPYIVEPPDPPVAPRKPTLQSHSSAPPNLSIPIREKPSRSRTQEYPRQEAAPSLPRAQTFQAGERSRERSGGSRLKKSVEYSSDSSDSDSPIRPTQRRSYSPQRRGTETRYVVESGHINHRSTLHHIDDEQVYTRDRSESPRGGRHSRERPPMPRAPSSHERPRAVPVRPGSQTYYTPDPPPIIREARPSMTSREPSYRGSSRGAPGAYFQEVKYAPKYGAENVIYSAQPADIYQKRSDQNRDPYYASYQRSGRGEGAVAY</sequence>
<evidence type="ECO:0000313" key="3">
    <source>
        <dbReference type="Proteomes" id="UP000566819"/>
    </source>
</evidence>
<evidence type="ECO:0000256" key="1">
    <source>
        <dbReference type="SAM" id="MobiDB-lite"/>
    </source>
</evidence>
<feature type="compositionally biased region" description="Basic and acidic residues" evidence="1">
    <location>
        <begin position="21"/>
        <end position="32"/>
    </location>
</feature>
<gene>
    <name evidence="2" type="ORF">G7Y89_g5020</name>
</gene>
<organism evidence="2 3">
    <name type="scientific">Cudoniella acicularis</name>
    <dbReference type="NCBI Taxonomy" id="354080"/>
    <lineage>
        <taxon>Eukaryota</taxon>
        <taxon>Fungi</taxon>
        <taxon>Dikarya</taxon>
        <taxon>Ascomycota</taxon>
        <taxon>Pezizomycotina</taxon>
        <taxon>Leotiomycetes</taxon>
        <taxon>Helotiales</taxon>
        <taxon>Tricladiaceae</taxon>
        <taxon>Cudoniella</taxon>
    </lineage>
</organism>